<keyword evidence="13 16" id="KW-1133">Transmembrane helix</keyword>
<evidence type="ECO:0000256" key="13">
    <source>
        <dbReference type="ARBA" id="ARBA00022989"/>
    </source>
</evidence>
<evidence type="ECO:0000313" key="18">
    <source>
        <dbReference type="Proteomes" id="UP000199347"/>
    </source>
</evidence>
<dbReference type="InterPro" id="IPR000701">
    <property type="entry name" value="SuccDH_FuR_B_TM-su"/>
</dbReference>
<feature type="transmembrane region" description="Helical" evidence="16">
    <location>
        <begin position="96"/>
        <end position="122"/>
    </location>
</feature>
<keyword evidence="7" id="KW-0813">Transport</keyword>
<dbReference type="Proteomes" id="UP000199347">
    <property type="component" value="Unassembled WGS sequence"/>
</dbReference>
<dbReference type="Pfam" id="PF01127">
    <property type="entry name" value="Sdh_cyt"/>
    <property type="match status" value="1"/>
</dbReference>
<evidence type="ECO:0000256" key="9">
    <source>
        <dbReference type="ARBA" id="ARBA00022617"/>
    </source>
</evidence>
<dbReference type="GO" id="GO:0006099">
    <property type="term" value="P:tricarboxylic acid cycle"/>
    <property type="evidence" value="ECO:0007669"/>
    <property type="project" value="UniProtKB-UniPathway"/>
</dbReference>
<evidence type="ECO:0000256" key="11">
    <source>
        <dbReference type="ARBA" id="ARBA00022723"/>
    </source>
</evidence>
<proteinExistence type="predicted"/>
<dbReference type="GO" id="GO:0016020">
    <property type="term" value="C:membrane"/>
    <property type="evidence" value="ECO:0007669"/>
    <property type="project" value="UniProtKB-SubCell"/>
</dbReference>
<protein>
    <recommendedName>
        <fullName evidence="6">Succinate dehydrogenase hydrophobic membrane anchor subunit</fullName>
    </recommendedName>
</protein>
<comment type="subcellular location">
    <subcellularLocation>
        <location evidence="3">Membrane</location>
        <topology evidence="3">Multi-pass membrane protein</topology>
    </subcellularLocation>
</comment>
<evidence type="ECO:0000256" key="3">
    <source>
        <dbReference type="ARBA" id="ARBA00004141"/>
    </source>
</evidence>
<keyword evidence="15 16" id="KW-0472">Membrane</keyword>
<dbReference type="GO" id="GO:0020037">
    <property type="term" value="F:heme binding"/>
    <property type="evidence" value="ECO:0007669"/>
    <property type="project" value="InterPro"/>
</dbReference>
<keyword evidence="9" id="KW-0349">Heme</keyword>
<dbReference type="UniPathway" id="UPA00223"/>
<evidence type="ECO:0000256" key="14">
    <source>
        <dbReference type="ARBA" id="ARBA00023004"/>
    </source>
</evidence>
<evidence type="ECO:0000256" key="10">
    <source>
        <dbReference type="ARBA" id="ARBA00022692"/>
    </source>
</evidence>
<dbReference type="AlphaFoldDB" id="A0A1G5NQK6"/>
<organism evidence="17 18">
    <name type="scientific">Afifella marina DSM 2698</name>
    <dbReference type="NCBI Taxonomy" id="1120955"/>
    <lineage>
        <taxon>Bacteria</taxon>
        <taxon>Pseudomonadati</taxon>
        <taxon>Pseudomonadota</taxon>
        <taxon>Alphaproteobacteria</taxon>
        <taxon>Hyphomicrobiales</taxon>
        <taxon>Afifellaceae</taxon>
        <taxon>Afifella</taxon>
    </lineage>
</organism>
<dbReference type="GO" id="GO:0046872">
    <property type="term" value="F:metal ion binding"/>
    <property type="evidence" value="ECO:0007669"/>
    <property type="project" value="UniProtKB-KW"/>
</dbReference>
<dbReference type="InterPro" id="IPR014312">
    <property type="entry name" value="Succ_DH_anchor"/>
</dbReference>
<dbReference type="OrthoDB" id="9809280at2"/>
<dbReference type="RefSeq" id="WP_092813129.1">
    <property type="nucleotide sequence ID" value="NZ_FMVW01000005.1"/>
</dbReference>
<evidence type="ECO:0000256" key="12">
    <source>
        <dbReference type="ARBA" id="ARBA00022982"/>
    </source>
</evidence>
<dbReference type="NCBIfam" id="TIGR02968">
    <property type="entry name" value="succ_dehyd_anc"/>
    <property type="match status" value="1"/>
</dbReference>
<evidence type="ECO:0000256" key="16">
    <source>
        <dbReference type="SAM" id="Phobius"/>
    </source>
</evidence>
<dbReference type="CDD" id="cd03495">
    <property type="entry name" value="SQR_TypeC_SdhD_like"/>
    <property type="match status" value="1"/>
</dbReference>
<dbReference type="SUPFAM" id="SSF81343">
    <property type="entry name" value="Fumarate reductase respiratory complex transmembrane subunits"/>
    <property type="match status" value="1"/>
</dbReference>
<feature type="transmembrane region" description="Helical" evidence="16">
    <location>
        <begin position="57"/>
        <end position="75"/>
    </location>
</feature>
<evidence type="ECO:0000313" key="17">
    <source>
        <dbReference type="EMBL" id="SCZ39069.1"/>
    </source>
</evidence>
<sequence length="124" mass="13418">MRTPLAKARGRGSAKEGTGHFIQQRITAFANIPLVLAFLLILASLVGADYQTAHDRIANPFIAAILIGLTFNLSLHMRIGMESVIEDYIHHEGVKVLSYLANTLFTYAMAILGILSILIIALGG</sequence>
<keyword evidence="14" id="KW-0408">Iron</keyword>
<dbReference type="InterPro" id="IPR034804">
    <property type="entry name" value="SQR/QFR_C/D"/>
</dbReference>
<evidence type="ECO:0000256" key="6">
    <source>
        <dbReference type="ARBA" id="ARBA00019425"/>
    </source>
</evidence>
<comment type="function">
    <text evidence="2">Membrane-anchoring subunit of succinate dehydrogenase (SDH).</text>
</comment>
<keyword evidence="18" id="KW-1185">Reference proteome</keyword>
<dbReference type="Gene3D" id="1.20.1300.10">
    <property type="entry name" value="Fumarate reductase/succinate dehydrogenase, transmembrane subunit"/>
    <property type="match status" value="1"/>
</dbReference>
<evidence type="ECO:0000256" key="5">
    <source>
        <dbReference type="ARBA" id="ARBA00011558"/>
    </source>
</evidence>
<keyword evidence="10 16" id="KW-0812">Transmembrane</keyword>
<keyword evidence="11" id="KW-0479">Metal-binding</keyword>
<evidence type="ECO:0000256" key="7">
    <source>
        <dbReference type="ARBA" id="ARBA00022448"/>
    </source>
</evidence>
<evidence type="ECO:0000256" key="15">
    <source>
        <dbReference type="ARBA" id="ARBA00023136"/>
    </source>
</evidence>
<name>A0A1G5NQK6_AFIMA</name>
<comment type="subunit">
    <text evidence="5">Part of an enzyme complex containing four subunits: a flavoprotein, an iron-sulfur protein, plus two membrane-anchoring proteins, SdhC and SdhD.</text>
</comment>
<keyword evidence="8" id="KW-0816">Tricarboxylic acid cycle</keyword>
<dbReference type="EMBL" id="FMVW01000005">
    <property type="protein sequence ID" value="SCZ39069.1"/>
    <property type="molecule type" value="Genomic_DNA"/>
</dbReference>
<evidence type="ECO:0000256" key="2">
    <source>
        <dbReference type="ARBA" id="ARBA00004050"/>
    </source>
</evidence>
<evidence type="ECO:0000256" key="4">
    <source>
        <dbReference type="ARBA" id="ARBA00005163"/>
    </source>
</evidence>
<dbReference type="STRING" id="1120955.SAMN03080610_02391"/>
<reference evidence="17 18" key="1">
    <citation type="submission" date="2016-10" db="EMBL/GenBank/DDBJ databases">
        <authorList>
            <person name="de Groot N.N."/>
        </authorList>
    </citation>
    <scope>NUCLEOTIDE SEQUENCE [LARGE SCALE GENOMIC DNA]</scope>
    <source>
        <strain evidence="17 18">DSM 2698</strain>
    </source>
</reference>
<accession>A0A1G5NQK6</accession>
<evidence type="ECO:0000256" key="1">
    <source>
        <dbReference type="ARBA" id="ARBA00001971"/>
    </source>
</evidence>
<comment type="pathway">
    <text evidence="4">Carbohydrate metabolism; tricarboxylic acid cycle.</text>
</comment>
<evidence type="ECO:0000256" key="8">
    <source>
        <dbReference type="ARBA" id="ARBA00022532"/>
    </source>
</evidence>
<feature type="transmembrane region" description="Helical" evidence="16">
    <location>
        <begin position="26"/>
        <end position="45"/>
    </location>
</feature>
<keyword evidence="12" id="KW-0249">Electron transport</keyword>
<gene>
    <name evidence="17" type="ORF">SAMN03080610_02391</name>
</gene>
<comment type="cofactor">
    <cofactor evidence="1">
        <name>heme</name>
        <dbReference type="ChEBI" id="CHEBI:30413"/>
    </cofactor>
</comment>